<evidence type="ECO:0000313" key="2">
    <source>
        <dbReference type="Proteomes" id="UP000244571"/>
    </source>
</evidence>
<reference evidence="1 2" key="1">
    <citation type="submission" date="2018-04" db="EMBL/GenBank/DDBJ databases">
        <title>Bordetella sp. HZ20 isolated from seawater.</title>
        <authorList>
            <person name="Sun C."/>
        </authorList>
    </citation>
    <scope>NUCLEOTIDE SEQUENCE [LARGE SCALE GENOMIC DNA]</scope>
    <source>
        <strain evidence="1 2">HZ20</strain>
    </source>
</reference>
<name>A0A2R4XIY3_9BURK</name>
<evidence type="ECO:0000313" key="1">
    <source>
        <dbReference type="EMBL" id="AWB33713.1"/>
    </source>
</evidence>
<organism evidence="1 2">
    <name type="scientific">Orrella marina</name>
    <dbReference type="NCBI Taxonomy" id="2163011"/>
    <lineage>
        <taxon>Bacteria</taxon>
        <taxon>Pseudomonadati</taxon>
        <taxon>Pseudomonadota</taxon>
        <taxon>Betaproteobacteria</taxon>
        <taxon>Burkholderiales</taxon>
        <taxon>Alcaligenaceae</taxon>
        <taxon>Orrella</taxon>
    </lineage>
</organism>
<dbReference type="Proteomes" id="UP000244571">
    <property type="component" value="Chromosome"/>
</dbReference>
<protein>
    <submittedName>
        <fullName evidence="1">Uncharacterized protein</fullName>
    </submittedName>
</protein>
<sequence length="99" mass="11346">MESYSGRSAELEFACRDGDPITYWQMVVEPRLAGFQRPPDDKEKVRILKSLVRLRAGFVNAVDPQRRDLHGTQDPQYCAELLEHCDQQFMKALGVLHVA</sequence>
<gene>
    <name evidence="1" type="ORF">DBV39_08375</name>
</gene>
<dbReference type="EMBL" id="CP028901">
    <property type="protein sequence ID" value="AWB33713.1"/>
    <property type="molecule type" value="Genomic_DNA"/>
</dbReference>
<accession>A0A2R4XIY3</accession>
<proteinExistence type="predicted"/>
<dbReference type="RefSeq" id="WP_108621142.1">
    <property type="nucleotide sequence ID" value="NZ_CP028901.1"/>
</dbReference>
<keyword evidence="2" id="KW-1185">Reference proteome</keyword>
<dbReference type="AlphaFoldDB" id="A0A2R4XIY3"/>
<dbReference type="KEGG" id="boz:DBV39_08375"/>